<dbReference type="EMBL" id="CP022415">
    <property type="protein sequence ID" value="ASM74297.1"/>
    <property type="molecule type" value="Genomic_DNA"/>
</dbReference>
<name>A0A221K619_9RHOB</name>
<dbReference type="RefSeq" id="WP_089422014.1">
    <property type="nucleotide sequence ID" value="NZ_CP022415.1"/>
</dbReference>
<dbReference type="Pfam" id="PF13416">
    <property type="entry name" value="SBP_bac_8"/>
    <property type="match status" value="1"/>
</dbReference>
<dbReference type="Gene3D" id="3.40.190.10">
    <property type="entry name" value="Periplasmic binding protein-like II"/>
    <property type="match status" value="1"/>
</dbReference>
<reference evidence="1 2" key="1">
    <citation type="submission" date="2017-07" db="EMBL/GenBank/DDBJ databases">
        <title>Genome Sequence of Sulfitobacter pseudonitzschiae Strain SMR1 Isolated from a culture of the Diatom Skeletonema marinoi.</title>
        <authorList>
            <person name="Topel M."/>
            <person name="Pinder M.I.M."/>
            <person name="Johansson O.N."/>
            <person name="Kourtchenko O."/>
            <person name="Godhe A."/>
            <person name="Clarke A.K."/>
        </authorList>
    </citation>
    <scope>NUCLEOTIDE SEQUENCE [LARGE SCALE GENOMIC DNA]</scope>
    <source>
        <strain evidence="1 2">SMR1</strain>
    </source>
</reference>
<evidence type="ECO:0000313" key="2">
    <source>
        <dbReference type="Proteomes" id="UP000199754"/>
    </source>
</evidence>
<dbReference type="SUPFAM" id="SSF53850">
    <property type="entry name" value="Periplasmic binding protein-like II"/>
    <property type="match status" value="1"/>
</dbReference>
<dbReference type="OrthoDB" id="9811622at2"/>
<sequence length="370" mass="39705">MATLKGMTWSHPRGYDPMVAVSAAWEAQTGHRISWDKRSLQDFETYPVEDLARNYDLIVIDHPHVGQITAEACLLPLPDVPEITAESVGASADSYVWQGHRWAYPIDAAAQVQAIRPDLLPQPLTKWAEVVSLAEEGRVMLPLRAPHALMCFYYMAANAGHPCRNDGKGTFVDPAAGRAALERLAAVAQHVDSACYEMDPIAVLEEMSQGSRIACAPLIYGYISYGLPGFRPNKATFHDVPSTQLDGDLAGSGLGGTGIAVSAFSNAPEAAIAFAAYVAGPAVQRGIYADAGGQAGHRAAWTDERVDDAASGFYSGTLATLDSAFVRPRHDGYMAFQNPASDRISQALKDGAYDAALDDLQKLFDATFVD</sequence>
<dbReference type="Proteomes" id="UP000199754">
    <property type="component" value="Chromosome"/>
</dbReference>
<dbReference type="InterPro" id="IPR006059">
    <property type="entry name" value="SBP"/>
</dbReference>
<keyword evidence="2" id="KW-1185">Reference proteome</keyword>
<gene>
    <name evidence="1" type="ORF">SULPSESMR1_03526</name>
</gene>
<organism evidence="1 2">
    <name type="scientific">Pseudosulfitobacter pseudonitzschiae</name>
    <dbReference type="NCBI Taxonomy" id="1402135"/>
    <lineage>
        <taxon>Bacteria</taxon>
        <taxon>Pseudomonadati</taxon>
        <taxon>Pseudomonadota</taxon>
        <taxon>Alphaproteobacteria</taxon>
        <taxon>Rhodobacterales</taxon>
        <taxon>Roseobacteraceae</taxon>
        <taxon>Pseudosulfitobacter</taxon>
    </lineage>
</organism>
<dbReference type="AlphaFoldDB" id="A0A221K619"/>
<protein>
    <submittedName>
        <fullName evidence="1">Bacterial extracellular solute-binding protein</fullName>
    </submittedName>
</protein>
<dbReference type="KEGG" id="spse:SULPSESMR1_03526"/>
<evidence type="ECO:0000313" key="1">
    <source>
        <dbReference type="EMBL" id="ASM74297.1"/>
    </source>
</evidence>
<proteinExistence type="predicted"/>
<accession>A0A221K619</accession>